<gene>
    <name evidence="2" type="ORF">J0X15_17300</name>
</gene>
<dbReference type="RefSeq" id="WP_206943449.1">
    <property type="nucleotide sequence ID" value="NZ_JAFLNF010000008.1"/>
</dbReference>
<protein>
    <submittedName>
        <fullName evidence="2">DUF459 domain-containing protein</fullName>
    </submittedName>
</protein>
<keyword evidence="3" id="KW-1185">Reference proteome</keyword>
<reference evidence="2" key="1">
    <citation type="submission" date="2021-03" db="EMBL/GenBank/DDBJ databases">
        <title>Roseibium sp. CAU 1637 isolated from Incheon.</title>
        <authorList>
            <person name="Kim W."/>
        </authorList>
    </citation>
    <scope>NUCLEOTIDE SEQUENCE</scope>
    <source>
        <strain evidence="2">CAU 1637</strain>
    </source>
</reference>
<feature type="region of interest" description="Disordered" evidence="1">
    <location>
        <begin position="72"/>
        <end position="107"/>
    </location>
</feature>
<dbReference type="InterPro" id="IPR036514">
    <property type="entry name" value="SGNH_hydro_sf"/>
</dbReference>
<dbReference type="InterPro" id="IPR007407">
    <property type="entry name" value="DUF459"/>
</dbReference>
<dbReference type="Proteomes" id="UP000664779">
    <property type="component" value="Unassembled WGS sequence"/>
</dbReference>
<dbReference type="AlphaFoldDB" id="A0A939JA25"/>
<proteinExistence type="predicted"/>
<evidence type="ECO:0000313" key="3">
    <source>
        <dbReference type="Proteomes" id="UP000664779"/>
    </source>
</evidence>
<dbReference type="EMBL" id="JAFLNF010000008">
    <property type="protein sequence ID" value="MBO0346986.1"/>
    <property type="molecule type" value="Genomic_DNA"/>
</dbReference>
<evidence type="ECO:0000313" key="2">
    <source>
        <dbReference type="EMBL" id="MBO0346986.1"/>
    </source>
</evidence>
<dbReference type="Pfam" id="PF04311">
    <property type="entry name" value="DUF459"/>
    <property type="match status" value="1"/>
</dbReference>
<feature type="compositionally biased region" description="Low complexity" evidence="1">
    <location>
        <begin position="81"/>
        <end position="106"/>
    </location>
</feature>
<comment type="caution">
    <text evidence="2">The sequence shown here is derived from an EMBL/GenBank/DDBJ whole genome shotgun (WGS) entry which is preliminary data.</text>
</comment>
<dbReference type="SUPFAM" id="SSF52266">
    <property type="entry name" value="SGNH hydrolase"/>
    <property type="match status" value="1"/>
</dbReference>
<sequence>MGRYSLRQRLARRAGLLLLGFAFVLCQASGWPSGAYIAGASAQEQAKIVLAQAEERRSFNPLGALFRLFKGDDRPRRGTQRSGSNNRKASSSSSGSSSAGSSGYSKPRFVEQVKDPDAGVLLVVGDDMADGVAEGLRFTLQDKPMVRTEKLVTARQGLAGDSPPDWISQIKTFEELDRVRAVVLMMGQHDLKRMFPGEPPVEFGTPDWEKTYREHVRLLIEQTKALRKAVIWIGLPPTNSALVNEDFQLLNGIFREELEATRSSYVDIWDIFLSDTGEYSSYGPDVDGQRKKLRSGNRIGFTWAGYLKVAFFVERELTRVLGGYGGLAFEGVADDPNFIVLTGRTTSSETDLLGGGEVQTDEDAAESLGYRALVKGEVLEAPVGRVDNWQRDPANLEN</sequence>
<organism evidence="2 3">
    <name type="scientific">Roseibium limicola</name>
    <dbReference type="NCBI Taxonomy" id="2816037"/>
    <lineage>
        <taxon>Bacteria</taxon>
        <taxon>Pseudomonadati</taxon>
        <taxon>Pseudomonadota</taxon>
        <taxon>Alphaproteobacteria</taxon>
        <taxon>Hyphomicrobiales</taxon>
        <taxon>Stappiaceae</taxon>
        <taxon>Roseibium</taxon>
    </lineage>
</organism>
<dbReference type="Gene3D" id="3.40.50.1110">
    <property type="entry name" value="SGNH hydrolase"/>
    <property type="match status" value="1"/>
</dbReference>
<name>A0A939JA25_9HYPH</name>
<evidence type="ECO:0000256" key="1">
    <source>
        <dbReference type="SAM" id="MobiDB-lite"/>
    </source>
</evidence>
<accession>A0A939JA25</accession>
<dbReference type="GO" id="GO:0016788">
    <property type="term" value="F:hydrolase activity, acting on ester bonds"/>
    <property type="evidence" value="ECO:0007669"/>
    <property type="project" value="UniProtKB-ARBA"/>
</dbReference>